<dbReference type="EMBL" id="JABBWG010000061">
    <property type="protein sequence ID" value="KAG1804170.1"/>
    <property type="molecule type" value="Genomic_DNA"/>
</dbReference>
<proteinExistence type="predicted"/>
<dbReference type="InterPro" id="IPR027417">
    <property type="entry name" value="P-loop_NTPase"/>
</dbReference>
<dbReference type="AlphaFoldDB" id="A0A9P7J5J9"/>
<evidence type="ECO:0000313" key="2">
    <source>
        <dbReference type="EMBL" id="KAG1804170.1"/>
    </source>
</evidence>
<keyword evidence="3" id="KW-1185">Reference proteome</keyword>
<feature type="region of interest" description="Disordered" evidence="1">
    <location>
        <begin position="236"/>
        <end position="257"/>
    </location>
</feature>
<feature type="region of interest" description="Disordered" evidence="1">
    <location>
        <begin position="508"/>
        <end position="527"/>
    </location>
</feature>
<accession>A0A9P7J5J9</accession>
<dbReference type="GeneID" id="64635188"/>
<dbReference type="Proteomes" id="UP000807769">
    <property type="component" value="Unassembled WGS sequence"/>
</dbReference>
<evidence type="ECO:0000256" key="1">
    <source>
        <dbReference type="SAM" id="MobiDB-lite"/>
    </source>
</evidence>
<protein>
    <submittedName>
        <fullName evidence="2">Uncharacterized protein</fullName>
    </submittedName>
</protein>
<dbReference type="OrthoDB" id="3270319at2759"/>
<sequence length="527" mass="58326">MSSVNEYEEVHSTKVDSLMMIIQWHLVSDNNSVYWDLDKELTAEQQQQLDDKYDKDTDLDFVGLHSLENNLPDLITMGRQKILVFTEFPMMAPLLKAILMLHNISVLTLHGSHTTDEHNKIIHKFNTDLEEHVLLFSTFGVSQLPPAGQPSQLMHLQDQCWSKMLVNQIISHAWQLGQEDTMFIYNMVALGTINFLDKNKDIMHKIQCTMRGEKLKESNNEDEGDYEIEIQDGPPHRTSVASGQSAASTSVKQGTKHKVVRTYGGKNWVQNIQPTGDNNRDIFNSSSIVIDEDPIVMDEDTTNPGPDHIENANEQDVDANVALSSRQQNVTGKGKAKEKALKGKGKGKAKAVLMAIECIQQYVDDTDSNAVGADSSAHLASHMGDPDLSVSGSQNAPPIPADDYSPPDSHPIITGSQRVLSNPADNVIASEPDLIITGFQRVLSIPADNDSASEPDIIITSLWREQFIPSSPVHDDAMQGLPIQDQQTTHDTPDRLSTHEQCMAYSDSNDDIGTDHHMVGSARHDPG</sequence>
<gene>
    <name evidence="2" type="ORF">BJ212DRAFT_1486811</name>
</gene>
<organism evidence="2 3">
    <name type="scientific">Suillus subaureus</name>
    <dbReference type="NCBI Taxonomy" id="48587"/>
    <lineage>
        <taxon>Eukaryota</taxon>
        <taxon>Fungi</taxon>
        <taxon>Dikarya</taxon>
        <taxon>Basidiomycota</taxon>
        <taxon>Agaricomycotina</taxon>
        <taxon>Agaricomycetes</taxon>
        <taxon>Agaricomycetidae</taxon>
        <taxon>Boletales</taxon>
        <taxon>Suillineae</taxon>
        <taxon>Suillaceae</taxon>
        <taxon>Suillus</taxon>
    </lineage>
</organism>
<evidence type="ECO:0000313" key="3">
    <source>
        <dbReference type="Proteomes" id="UP000807769"/>
    </source>
</evidence>
<feature type="compositionally biased region" description="Polar residues" evidence="1">
    <location>
        <begin position="239"/>
        <end position="253"/>
    </location>
</feature>
<dbReference type="SUPFAM" id="SSF52540">
    <property type="entry name" value="P-loop containing nucleoside triphosphate hydrolases"/>
    <property type="match status" value="1"/>
</dbReference>
<name>A0A9P7J5J9_9AGAM</name>
<comment type="caution">
    <text evidence="2">The sequence shown here is derived from an EMBL/GenBank/DDBJ whole genome shotgun (WGS) entry which is preliminary data.</text>
</comment>
<dbReference type="Gene3D" id="3.40.50.300">
    <property type="entry name" value="P-loop containing nucleotide triphosphate hydrolases"/>
    <property type="match status" value="1"/>
</dbReference>
<reference evidence="2" key="1">
    <citation type="journal article" date="2020" name="New Phytol.">
        <title>Comparative genomics reveals dynamic genome evolution in host specialist ectomycorrhizal fungi.</title>
        <authorList>
            <person name="Lofgren L.A."/>
            <person name="Nguyen N.H."/>
            <person name="Vilgalys R."/>
            <person name="Ruytinx J."/>
            <person name="Liao H.L."/>
            <person name="Branco S."/>
            <person name="Kuo A."/>
            <person name="LaButti K."/>
            <person name="Lipzen A."/>
            <person name="Andreopoulos W."/>
            <person name="Pangilinan J."/>
            <person name="Riley R."/>
            <person name="Hundley H."/>
            <person name="Na H."/>
            <person name="Barry K."/>
            <person name="Grigoriev I.V."/>
            <person name="Stajich J.E."/>
            <person name="Kennedy P.G."/>
        </authorList>
    </citation>
    <scope>NUCLEOTIDE SEQUENCE</scope>
    <source>
        <strain evidence="2">MN1</strain>
    </source>
</reference>
<feature type="region of interest" description="Disordered" evidence="1">
    <location>
        <begin position="377"/>
        <end position="412"/>
    </location>
</feature>
<feature type="compositionally biased region" description="Basic and acidic residues" evidence="1">
    <location>
        <begin position="513"/>
        <end position="527"/>
    </location>
</feature>
<dbReference type="RefSeq" id="XP_041186794.1">
    <property type="nucleotide sequence ID" value="XM_041341172.1"/>
</dbReference>